<dbReference type="PROSITE" id="PS50043">
    <property type="entry name" value="HTH_LUXR_2"/>
    <property type="match status" value="1"/>
</dbReference>
<dbReference type="GO" id="GO:0006355">
    <property type="term" value="P:regulation of DNA-templated transcription"/>
    <property type="evidence" value="ECO:0007669"/>
    <property type="project" value="InterPro"/>
</dbReference>
<dbReference type="Proteomes" id="UP000199513">
    <property type="component" value="Unassembled WGS sequence"/>
</dbReference>
<dbReference type="InterPro" id="IPR058245">
    <property type="entry name" value="NreC/VraR/RcsB-like_REC"/>
</dbReference>
<dbReference type="InterPro" id="IPR001789">
    <property type="entry name" value="Sig_transdc_resp-reg_receiver"/>
</dbReference>
<evidence type="ECO:0000256" key="2">
    <source>
        <dbReference type="ARBA" id="ARBA00023015"/>
    </source>
</evidence>
<dbReference type="InterPro" id="IPR039420">
    <property type="entry name" value="WalR-like"/>
</dbReference>
<dbReference type="GO" id="GO:0003677">
    <property type="term" value="F:DNA binding"/>
    <property type="evidence" value="ECO:0007669"/>
    <property type="project" value="UniProtKB-KW"/>
</dbReference>
<evidence type="ECO:0000256" key="1">
    <source>
        <dbReference type="ARBA" id="ARBA00022553"/>
    </source>
</evidence>
<dbReference type="CDD" id="cd06170">
    <property type="entry name" value="LuxR_C_like"/>
    <property type="match status" value="1"/>
</dbReference>
<dbReference type="PRINTS" id="PR00038">
    <property type="entry name" value="HTHLUXR"/>
</dbReference>
<gene>
    <name evidence="8" type="ORF">SAMN04488541_100321</name>
</gene>
<reference evidence="8 9" key="1">
    <citation type="submission" date="2016-10" db="EMBL/GenBank/DDBJ databases">
        <authorList>
            <person name="de Groot N.N."/>
        </authorList>
    </citation>
    <scope>NUCLEOTIDE SEQUENCE [LARGE SCALE GENOMIC DNA]</scope>
    <source>
        <strain>GEY</strain>
        <strain evidence="9">DSM 9560</strain>
    </source>
</reference>
<feature type="domain" description="HTH luxR-type" evidence="6">
    <location>
        <begin position="149"/>
        <end position="214"/>
    </location>
</feature>
<dbReference type="PANTHER" id="PTHR43214">
    <property type="entry name" value="TWO-COMPONENT RESPONSE REGULATOR"/>
    <property type="match status" value="1"/>
</dbReference>
<keyword evidence="3 8" id="KW-0238">DNA-binding</keyword>
<dbReference type="PROSITE" id="PS50110">
    <property type="entry name" value="RESPONSE_REGULATORY"/>
    <property type="match status" value="1"/>
</dbReference>
<evidence type="ECO:0000259" key="6">
    <source>
        <dbReference type="PROSITE" id="PS50043"/>
    </source>
</evidence>
<evidence type="ECO:0000313" key="8">
    <source>
        <dbReference type="EMBL" id="SFE55704.1"/>
    </source>
</evidence>
<evidence type="ECO:0000259" key="7">
    <source>
        <dbReference type="PROSITE" id="PS50110"/>
    </source>
</evidence>
<evidence type="ECO:0000256" key="4">
    <source>
        <dbReference type="ARBA" id="ARBA00023163"/>
    </source>
</evidence>
<sequence length="217" mass="24746">MKIKVLLIDDHHLVRKGIRLLLEDVEDIEVIGEASNGKEGLEKIKMLQPDLALVDISMPEMNGIEMVGEAKKQFPQVKSLILSMHNSEEYILQSLDAGAYGYMLKDSTQEEMLRAIREVNRGERFFSNAVANLIVNAYMNLNKQVQHQNDKKKTILSDREKEIIALLIEGLNSKEIAEKLDLSVRTVDNHRANIIKRLQVRNTAELVKIAMEEKLVE</sequence>
<keyword evidence="4" id="KW-0804">Transcription</keyword>
<proteinExistence type="predicted"/>
<dbReference type="Pfam" id="PF00072">
    <property type="entry name" value="Response_reg"/>
    <property type="match status" value="1"/>
</dbReference>
<dbReference type="OrthoDB" id="9797341at2"/>
<organism evidence="8 9">
    <name type="scientific">Thermoflexibacter ruber</name>
    <dbReference type="NCBI Taxonomy" id="1003"/>
    <lineage>
        <taxon>Bacteria</taxon>
        <taxon>Pseudomonadati</taxon>
        <taxon>Bacteroidota</taxon>
        <taxon>Cytophagia</taxon>
        <taxon>Cytophagales</taxon>
        <taxon>Thermoflexibacteraceae</taxon>
        <taxon>Thermoflexibacter</taxon>
    </lineage>
</organism>
<feature type="modified residue" description="4-aspartylphosphate" evidence="5">
    <location>
        <position position="55"/>
    </location>
</feature>
<feature type="domain" description="Response regulatory" evidence="7">
    <location>
        <begin position="4"/>
        <end position="120"/>
    </location>
</feature>
<dbReference type="InterPro" id="IPR011006">
    <property type="entry name" value="CheY-like_superfamily"/>
</dbReference>
<dbReference type="Gene3D" id="3.40.50.2300">
    <property type="match status" value="1"/>
</dbReference>
<dbReference type="InterPro" id="IPR016032">
    <property type="entry name" value="Sig_transdc_resp-reg_C-effctor"/>
</dbReference>
<dbReference type="STRING" id="1003.SAMN04488541_100321"/>
<dbReference type="PANTHER" id="PTHR43214:SF41">
    <property type="entry name" value="NITRATE_NITRITE RESPONSE REGULATOR PROTEIN NARP"/>
    <property type="match status" value="1"/>
</dbReference>
<evidence type="ECO:0000256" key="3">
    <source>
        <dbReference type="ARBA" id="ARBA00023125"/>
    </source>
</evidence>
<dbReference type="CDD" id="cd17535">
    <property type="entry name" value="REC_NarL-like"/>
    <property type="match status" value="1"/>
</dbReference>
<accession>A0A1I2BHQ2</accession>
<dbReference type="PROSITE" id="PS00622">
    <property type="entry name" value="HTH_LUXR_1"/>
    <property type="match status" value="1"/>
</dbReference>
<dbReference type="InterPro" id="IPR000792">
    <property type="entry name" value="Tscrpt_reg_LuxR_C"/>
</dbReference>
<dbReference type="SUPFAM" id="SSF46894">
    <property type="entry name" value="C-terminal effector domain of the bipartite response regulators"/>
    <property type="match status" value="1"/>
</dbReference>
<keyword evidence="1 5" id="KW-0597">Phosphoprotein</keyword>
<dbReference type="AlphaFoldDB" id="A0A1I2BHQ2"/>
<name>A0A1I2BHQ2_9BACT</name>
<evidence type="ECO:0000313" key="9">
    <source>
        <dbReference type="Proteomes" id="UP000199513"/>
    </source>
</evidence>
<dbReference type="GO" id="GO:0000160">
    <property type="term" value="P:phosphorelay signal transduction system"/>
    <property type="evidence" value="ECO:0007669"/>
    <property type="project" value="InterPro"/>
</dbReference>
<dbReference type="SUPFAM" id="SSF52172">
    <property type="entry name" value="CheY-like"/>
    <property type="match status" value="1"/>
</dbReference>
<protein>
    <submittedName>
        <fullName evidence="8">DNA-binding response regulator, NarL/FixJ family, contains REC and HTH domains</fullName>
    </submittedName>
</protein>
<dbReference type="SMART" id="SM00421">
    <property type="entry name" value="HTH_LUXR"/>
    <property type="match status" value="1"/>
</dbReference>
<dbReference type="RefSeq" id="WP_091539242.1">
    <property type="nucleotide sequence ID" value="NZ_FONY01000003.1"/>
</dbReference>
<keyword evidence="9" id="KW-1185">Reference proteome</keyword>
<keyword evidence="2" id="KW-0805">Transcription regulation</keyword>
<dbReference type="EMBL" id="FONY01000003">
    <property type="protein sequence ID" value="SFE55704.1"/>
    <property type="molecule type" value="Genomic_DNA"/>
</dbReference>
<evidence type="ECO:0000256" key="5">
    <source>
        <dbReference type="PROSITE-ProRule" id="PRU00169"/>
    </source>
</evidence>
<dbReference type="Pfam" id="PF00196">
    <property type="entry name" value="GerE"/>
    <property type="match status" value="1"/>
</dbReference>
<dbReference type="SMART" id="SM00448">
    <property type="entry name" value="REC"/>
    <property type="match status" value="1"/>
</dbReference>